<gene>
    <name evidence="17" type="ordered locus">Mpet_1967</name>
</gene>
<keyword evidence="14" id="KW-0175">Coiled coil</keyword>
<proteinExistence type="predicted"/>
<dbReference type="eggNOG" id="arCOG06538">
    <property type="taxonomic scope" value="Archaea"/>
</dbReference>
<comment type="catalytic activity">
    <reaction evidence="1">
        <text>ATP + protein L-histidine = ADP + protein N-phospho-L-histidine.</text>
        <dbReference type="EC" id="2.7.13.3"/>
    </reaction>
</comment>
<dbReference type="InterPro" id="IPR033479">
    <property type="entry name" value="dCache_1"/>
</dbReference>
<evidence type="ECO:0000256" key="6">
    <source>
        <dbReference type="ARBA" id="ARBA00022679"/>
    </source>
</evidence>
<evidence type="ECO:0000259" key="16">
    <source>
        <dbReference type="PROSITE" id="PS50885"/>
    </source>
</evidence>
<reference evidence="17 18" key="1">
    <citation type="journal article" date="2010" name="Stand. Genomic Sci.">
        <title>Complete genome sequence of Methanoplanus petrolearius type strain (SEBR 4847).</title>
        <authorList>
            <person name="Brambilla E."/>
            <person name="Djao O.D."/>
            <person name="Daligault H."/>
            <person name="Lapidus A."/>
            <person name="Lucas S."/>
            <person name="Hammon N."/>
            <person name="Nolan M."/>
            <person name="Tice H."/>
            <person name="Cheng J.F."/>
            <person name="Han C."/>
            <person name="Tapia R."/>
            <person name="Goodwin L."/>
            <person name="Pitluck S."/>
            <person name="Liolios K."/>
            <person name="Ivanova N."/>
            <person name="Mavromatis K."/>
            <person name="Mikhailova N."/>
            <person name="Pati A."/>
            <person name="Chen A."/>
            <person name="Palaniappan K."/>
            <person name="Land M."/>
            <person name="Hauser L."/>
            <person name="Chang Y.J."/>
            <person name="Jeffries C.D."/>
            <person name="Rohde M."/>
            <person name="Spring S."/>
            <person name="Sikorski J."/>
            <person name="Goker M."/>
            <person name="Woyke T."/>
            <person name="Bristow J."/>
            <person name="Eisen J.A."/>
            <person name="Markowitz V."/>
            <person name="Hugenholtz P."/>
            <person name="Kyrpides N.C."/>
            <person name="Klenk H.P."/>
        </authorList>
    </citation>
    <scope>NUCLEOTIDE SEQUENCE [LARGE SCALE GENOMIC DNA]</scope>
    <source>
        <strain evidence="18">DSM 11571 / OCM 486 / SEBR 4847</strain>
    </source>
</reference>
<evidence type="ECO:0000313" key="17">
    <source>
        <dbReference type="EMBL" id="ADN36717.1"/>
    </source>
</evidence>
<evidence type="ECO:0000256" key="7">
    <source>
        <dbReference type="ARBA" id="ARBA00022692"/>
    </source>
</evidence>
<dbReference type="InterPro" id="IPR029151">
    <property type="entry name" value="Sensor-like_sf"/>
</dbReference>
<evidence type="ECO:0000256" key="12">
    <source>
        <dbReference type="ARBA" id="ARBA00023012"/>
    </source>
</evidence>
<dbReference type="GO" id="GO:0005524">
    <property type="term" value="F:ATP binding"/>
    <property type="evidence" value="ECO:0007669"/>
    <property type="project" value="UniProtKB-KW"/>
</dbReference>
<keyword evidence="10" id="KW-0067">ATP-binding</keyword>
<keyword evidence="9" id="KW-0418">Kinase</keyword>
<evidence type="ECO:0000313" key="18">
    <source>
        <dbReference type="Proteomes" id="UP000006565"/>
    </source>
</evidence>
<dbReference type="SMART" id="SM00304">
    <property type="entry name" value="HAMP"/>
    <property type="match status" value="1"/>
</dbReference>
<evidence type="ECO:0000256" key="9">
    <source>
        <dbReference type="ARBA" id="ARBA00022777"/>
    </source>
</evidence>
<dbReference type="Gene3D" id="6.10.340.10">
    <property type="match status" value="1"/>
</dbReference>
<keyword evidence="13 15" id="KW-0472">Membrane</keyword>
<keyword evidence="7 15" id="KW-0812">Transmembrane</keyword>
<keyword evidence="18" id="KW-1185">Reference proteome</keyword>
<comment type="subcellular location">
    <subcellularLocation>
        <location evidence="2">Cell membrane</location>
        <topology evidence="2">Multi-pass membrane protein</topology>
    </subcellularLocation>
</comment>
<keyword evidence="8" id="KW-0547">Nucleotide-binding</keyword>
<feature type="transmembrane region" description="Helical" evidence="15">
    <location>
        <begin position="7"/>
        <end position="30"/>
    </location>
</feature>
<dbReference type="OrthoDB" id="110858at2157"/>
<dbReference type="AlphaFoldDB" id="E1RJ47"/>
<dbReference type="PANTHER" id="PTHR45528:SF1">
    <property type="entry name" value="SENSOR HISTIDINE KINASE CPXA"/>
    <property type="match status" value="1"/>
</dbReference>
<dbReference type="GO" id="GO:0005886">
    <property type="term" value="C:plasma membrane"/>
    <property type="evidence" value="ECO:0007669"/>
    <property type="project" value="UniProtKB-SubCell"/>
</dbReference>
<keyword evidence="5" id="KW-0597">Phosphoprotein</keyword>
<evidence type="ECO:0000256" key="13">
    <source>
        <dbReference type="ARBA" id="ARBA00023136"/>
    </source>
</evidence>
<dbReference type="EC" id="2.7.13.3" evidence="3"/>
<feature type="coiled-coil region" evidence="14">
    <location>
        <begin position="352"/>
        <end position="386"/>
    </location>
</feature>
<feature type="transmembrane region" description="Helical" evidence="15">
    <location>
        <begin position="293"/>
        <end position="315"/>
    </location>
</feature>
<protein>
    <recommendedName>
        <fullName evidence="3">histidine kinase</fullName>
        <ecNumber evidence="3">2.7.13.3</ecNumber>
    </recommendedName>
</protein>
<evidence type="ECO:0000256" key="3">
    <source>
        <dbReference type="ARBA" id="ARBA00012438"/>
    </source>
</evidence>
<evidence type="ECO:0000256" key="1">
    <source>
        <dbReference type="ARBA" id="ARBA00000085"/>
    </source>
</evidence>
<dbReference type="CDD" id="cd06225">
    <property type="entry name" value="HAMP"/>
    <property type="match status" value="1"/>
</dbReference>
<feature type="domain" description="HAMP" evidence="16">
    <location>
        <begin position="317"/>
        <end position="371"/>
    </location>
</feature>
<dbReference type="SMART" id="SM00388">
    <property type="entry name" value="HisKA"/>
    <property type="match status" value="1"/>
</dbReference>
<dbReference type="Pfam" id="PF00672">
    <property type="entry name" value="HAMP"/>
    <property type="match status" value="1"/>
</dbReference>
<keyword evidence="12" id="KW-0902">Two-component regulatory system</keyword>
<dbReference type="CDD" id="cd00082">
    <property type="entry name" value="HisKA"/>
    <property type="match status" value="1"/>
</dbReference>
<dbReference type="KEGG" id="mpi:Mpet_1967"/>
<dbReference type="Gene3D" id="3.30.450.20">
    <property type="entry name" value="PAS domain"/>
    <property type="match status" value="1"/>
</dbReference>
<sequence length="476" mass="54048" precursor="true">MNLRTKVIILYVIITLLIILCIGVILPISLQEQNLNAISEKSIEKSMHVDFALSNYINEAKYDVLGLSLNKIVRTPDDSGFTNYLNISDESFHSSGSTVEEDIADIMRGFQVSHPNVQSVYMGRENGAFVRSYAWENATDYDPRSRPWYILATENPDEVVITDPYIPITTPYVKIAISKALVDNDSNVYGVVGTDLNLVNLTGYISGIETDYEGEMVLTDHNGTIIACKNQSALFTNISNLLNNQTGTFLDSNEGVLVVDDGYFVYYTSPELGWKIGEIIPFNVINRQINDSILQILIFVIFALFLLSIITMFILNRTILRPLSDLTEVSTRIAETGDLDQEIREEKTDGEIKKLACSFKAMVEKIRKEEEERKNMEIQVADSIKQIEGNMGDMAILNDEIRNPLTVIVAWAEMADKEIRDKILEQVAIIDKIINSLDRGWLQSTKVWKFLNRYYGIHNRTDQDNKKEEDGKEEHR</sequence>
<evidence type="ECO:0000256" key="8">
    <source>
        <dbReference type="ARBA" id="ARBA00022741"/>
    </source>
</evidence>
<keyword evidence="11 15" id="KW-1133">Transmembrane helix</keyword>
<dbReference type="GO" id="GO:0000155">
    <property type="term" value="F:phosphorelay sensor kinase activity"/>
    <property type="evidence" value="ECO:0007669"/>
    <property type="project" value="InterPro"/>
</dbReference>
<name>E1RJ47_METP4</name>
<dbReference type="InterPro" id="IPR050398">
    <property type="entry name" value="HssS/ArlS-like"/>
</dbReference>
<evidence type="ECO:0000256" key="5">
    <source>
        <dbReference type="ARBA" id="ARBA00022553"/>
    </source>
</evidence>
<evidence type="ECO:0000256" key="14">
    <source>
        <dbReference type="SAM" id="Coils"/>
    </source>
</evidence>
<evidence type="ECO:0000256" key="4">
    <source>
        <dbReference type="ARBA" id="ARBA00022475"/>
    </source>
</evidence>
<keyword evidence="4" id="KW-1003">Cell membrane</keyword>
<dbReference type="InterPro" id="IPR003660">
    <property type="entry name" value="HAMP_dom"/>
</dbReference>
<dbReference type="PROSITE" id="PS50885">
    <property type="entry name" value="HAMP"/>
    <property type="match status" value="1"/>
</dbReference>
<evidence type="ECO:0000256" key="11">
    <source>
        <dbReference type="ARBA" id="ARBA00022989"/>
    </source>
</evidence>
<organism evidence="17 18">
    <name type="scientific">Methanolacinia petrolearia (strain DSM 11571 / OCM 486 / SEBR 4847)</name>
    <name type="common">Methanoplanus petrolearius</name>
    <dbReference type="NCBI Taxonomy" id="679926"/>
    <lineage>
        <taxon>Archaea</taxon>
        <taxon>Methanobacteriati</taxon>
        <taxon>Methanobacteriota</taxon>
        <taxon>Stenosarchaea group</taxon>
        <taxon>Methanomicrobia</taxon>
        <taxon>Methanomicrobiales</taxon>
        <taxon>Methanomicrobiaceae</taxon>
        <taxon>Methanolacinia</taxon>
    </lineage>
</organism>
<dbReference type="CDD" id="cd12913">
    <property type="entry name" value="PDC1_MCP_like"/>
    <property type="match status" value="1"/>
</dbReference>
<dbReference type="PANTHER" id="PTHR45528">
    <property type="entry name" value="SENSOR HISTIDINE KINASE CPXA"/>
    <property type="match status" value="1"/>
</dbReference>
<keyword evidence="6" id="KW-0808">Transferase</keyword>
<dbReference type="eggNOG" id="arCOG02362">
    <property type="taxonomic scope" value="Archaea"/>
</dbReference>
<dbReference type="STRING" id="679926.Mpet_1967"/>
<dbReference type="InterPro" id="IPR003661">
    <property type="entry name" value="HisK_dim/P_dom"/>
</dbReference>
<dbReference type="HOGENOM" id="CLU_570638_0_0_2"/>
<dbReference type="SUPFAM" id="SSF158472">
    <property type="entry name" value="HAMP domain-like"/>
    <property type="match status" value="1"/>
</dbReference>
<evidence type="ECO:0000256" key="10">
    <source>
        <dbReference type="ARBA" id="ARBA00022840"/>
    </source>
</evidence>
<dbReference type="Pfam" id="PF02743">
    <property type="entry name" value="dCache_1"/>
    <property type="match status" value="1"/>
</dbReference>
<dbReference type="EMBL" id="CP002117">
    <property type="protein sequence ID" value="ADN36717.1"/>
    <property type="molecule type" value="Genomic_DNA"/>
</dbReference>
<evidence type="ECO:0000256" key="2">
    <source>
        <dbReference type="ARBA" id="ARBA00004651"/>
    </source>
</evidence>
<accession>E1RJ47</accession>
<evidence type="ECO:0000256" key="15">
    <source>
        <dbReference type="SAM" id="Phobius"/>
    </source>
</evidence>
<dbReference type="SUPFAM" id="SSF103190">
    <property type="entry name" value="Sensory domain-like"/>
    <property type="match status" value="1"/>
</dbReference>
<dbReference type="Proteomes" id="UP000006565">
    <property type="component" value="Chromosome"/>
</dbReference>